<keyword evidence="5" id="KW-1185">Reference proteome</keyword>
<feature type="signal peptide" evidence="2">
    <location>
        <begin position="1"/>
        <end position="26"/>
    </location>
</feature>
<comment type="caution">
    <text evidence="4">The sequence shown here is derived from an EMBL/GenBank/DDBJ whole genome shotgun (WGS) entry which is preliminary data.</text>
</comment>
<dbReference type="InterPro" id="IPR001119">
    <property type="entry name" value="SLH_dom"/>
</dbReference>
<evidence type="ECO:0000259" key="3">
    <source>
        <dbReference type="PROSITE" id="PS51272"/>
    </source>
</evidence>
<proteinExistence type="predicted"/>
<evidence type="ECO:0000313" key="5">
    <source>
        <dbReference type="Proteomes" id="UP000239549"/>
    </source>
</evidence>
<dbReference type="Pfam" id="PF00395">
    <property type="entry name" value="SLH"/>
    <property type="match status" value="2"/>
</dbReference>
<evidence type="ECO:0000256" key="2">
    <source>
        <dbReference type="SAM" id="SignalP"/>
    </source>
</evidence>
<evidence type="ECO:0000313" key="4">
    <source>
        <dbReference type="EMBL" id="GBF33485.1"/>
    </source>
</evidence>
<dbReference type="EMBL" id="BFAV01000102">
    <property type="protein sequence ID" value="GBF33485.1"/>
    <property type="molecule type" value="Genomic_DNA"/>
</dbReference>
<feature type="chain" id="PRO_5014843884" evidence="2">
    <location>
        <begin position="27"/>
        <end position="220"/>
    </location>
</feature>
<organism evidence="4 5">
    <name type="scientific">Desulfocucumis palustris</name>
    <dbReference type="NCBI Taxonomy" id="1898651"/>
    <lineage>
        <taxon>Bacteria</taxon>
        <taxon>Bacillati</taxon>
        <taxon>Bacillota</taxon>
        <taxon>Clostridia</taxon>
        <taxon>Eubacteriales</taxon>
        <taxon>Desulfocucumaceae</taxon>
        <taxon>Desulfocucumis</taxon>
    </lineage>
</organism>
<accession>A0A2L2XBA0</accession>
<protein>
    <submittedName>
        <fullName evidence="4">Hypothetical signaling protein</fullName>
    </submittedName>
</protein>
<feature type="domain" description="SLH" evidence="3">
    <location>
        <begin position="157"/>
        <end position="220"/>
    </location>
</feature>
<evidence type="ECO:0000256" key="1">
    <source>
        <dbReference type="ARBA" id="ARBA00022737"/>
    </source>
</evidence>
<dbReference type="RefSeq" id="WP_104371871.1">
    <property type="nucleotide sequence ID" value="NZ_BFAV01000102.1"/>
</dbReference>
<feature type="domain" description="SLH" evidence="3">
    <location>
        <begin position="26"/>
        <end position="89"/>
    </location>
</feature>
<keyword evidence="2" id="KW-0732">Signal</keyword>
<dbReference type="OrthoDB" id="1738667at2"/>
<dbReference type="AlphaFoldDB" id="A0A2L2XBA0"/>
<dbReference type="Proteomes" id="UP000239549">
    <property type="component" value="Unassembled WGS sequence"/>
</dbReference>
<dbReference type="PROSITE" id="PS51272">
    <property type="entry name" value="SLH"/>
    <property type="match status" value="2"/>
</dbReference>
<sequence length="220" mass="24138">MSIRIKMASFCGVAVLSLAFAGHCLAAPTPFTDLQDIKEKEKICALQQKGYVKGVADGIYAPNNAIITAESIQLIVNALELNLDAVRFFKEPKATDCCQKADNNAWYADALITAAVNGIEFSSNIDPDQQCTREEFTYYLIKAMEKQNNLPMINIVPVDIADQEQMSAVYSGAVQRALAYGVTQLDESNKFNPKADISRAEAAEQIYNALEYIKAVPAQL</sequence>
<reference evidence="5" key="1">
    <citation type="submission" date="2018-02" db="EMBL/GenBank/DDBJ databases">
        <title>Genome sequence of Desulfocucumis palustris strain NAW-5.</title>
        <authorList>
            <person name="Watanabe M."/>
            <person name="Kojima H."/>
            <person name="Fukui M."/>
        </authorList>
    </citation>
    <scope>NUCLEOTIDE SEQUENCE [LARGE SCALE GENOMIC DNA]</scope>
    <source>
        <strain evidence="5">NAW-5</strain>
    </source>
</reference>
<keyword evidence="1" id="KW-0677">Repeat</keyword>
<gene>
    <name evidence="4" type="ORF">DCCM_2587</name>
</gene>
<name>A0A2L2XBA0_9FIRM</name>